<keyword evidence="2 6" id="KW-0479">Metal-binding</keyword>
<comment type="subcellular location">
    <subcellularLocation>
        <location evidence="6">Cytoplasm</location>
    </subcellularLocation>
</comment>
<feature type="binding site" evidence="6">
    <location>
        <position position="147"/>
    </location>
    <ligand>
        <name>[4Fe-4S] cluster</name>
        <dbReference type="ChEBI" id="CHEBI:49883"/>
        <label>3</label>
    </ligand>
</feature>
<comment type="function">
    <text evidence="6">Could be involved in the maturation of NapA, the catalytic subunit of the periplasmic nitrate reductase, before its export into the periplasm.</text>
</comment>
<dbReference type="Proteomes" id="UP000049983">
    <property type="component" value="Unassembled WGS sequence"/>
</dbReference>
<feature type="domain" description="4Fe-4S ferredoxin-type" evidence="7">
    <location>
        <begin position="135"/>
        <end position="164"/>
    </location>
</feature>
<dbReference type="InterPro" id="IPR017896">
    <property type="entry name" value="4Fe4S_Fe-S-bd"/>
</dbReference>
<feature type="binding site" evidence="6">
    <location>
        <position position="72"/>
    </location>
    <ligand>
        <name>[4Fe-4S] cluster</name>
        <dbReference type="ChEBI" id="CHEBI:49883"/>
        <label>2</label>
    </ligand>
</feature>
<evidence type="ECO:0000313" key="8">
    <source>
        <dbReference type="EMBL" id="CTQ64027.1"/>
    </source>
</evidence>
<comment type="similarity">
    <text evidence="6">Belongs to the NapF family.</text>
</comment>
<comment type="cofactor">
    <cofactor evidence="6">
        <name>[4Fe-4S] cluster</name>
        <dbReference type="ChEBI" id="CHEBI:49883"/>
    </cofactor>
</comment>
<feature type="binding site" evidence="6">
    <location>
        <position position="46"/>
    </location>
    <ligand>
        <name>[4Fe-4S] cluster</name>
        <dbReference type="ChEBI" id="CHEBI:49883"/>
        <label>1</label>
    </ligand>
</feature>
<dbReference type="InterPro" id="IPR004496">
    <property type="entry name" value="NapF"/>
</dbReference>
<evidence type="ECO:0000256" key="1">
    <source>
        <dbReference type="ARBA" id="ARBA00022485"/>
    </source>
</evidence>
<keyword evidence="9" id="KW-1185">Reference proteome</keyword>
<evidence type="ECO:0000259" key="7">
    <source>
        <dbReference type="PROSITE" id="PS51379"/>
    </source>
</evidence>
<dbReference type="PROSITE" id="PS00198">
    <property type="entry name" value="4FE4S_FER_1"/>
    <property type="match status" value="2"/>
</dbReference>
<feature type="binding site" evidence="6">
    <location>
        <position position="82"/>
    </location>
    <ligand>
        <name>[4Fe-4S] cluster</name>
        <dbReference type="ChEBI" id="CHEBI:49883"/>
        <label>2</label>
    </ligand>
</feature>
<dbReference type="CDD" id="cd10564">
    <property type="entry name" value="NapF_like"/>
    <property type="match status" value="1"/>
</dbReference>
<dbReference type="PANTHER" id="PTHR24960">
    <property type="entry name" value="PHOTOSYSTEM I IRON-SULFUR CENTER-RELATED"/>
    <property type="match status" value="1"/>
</dbReference>
<dbReference type="Pfam" id="PF13187">
    <property type="entry name" value="Fer4_9"/>
    <property type="match status" value="1"/>
</dbReference>
<organism evidence="8 9">
    <name type="scientific">Roseibium album</name>
    <dbReference type="NCBI Taxonomy" id="311410"/>
    <lineage>
        <taxon>Bacteria</taxon>
        <taxon>Pseudomonadati</taxon>
        <taxon>Pseudomonadota</taxon>
        <taxon>Alphaproteobacteria</taxon>
        <taxon>Hyphomicrobiales</taxon>
        <taxon>Stappiaceae</taxon>
        <taxon>Roseibium</taxon>
    </lineage>
</organism>
<dbReference type="OrthoDB" id="9800445at2"/>
<feature type="binding site" evidence="6">
    <location>
        <position position="40"/>
    </location>
    <ligand>
        <name>[4Fe-4S] cluster</name>
        <dbReference type="ChEBI" id="CHEBI:49883"/>
        <label>1</label>
    </ligand>
</feature>
<dbReference type="HAMAP" id="MF_02201">
    <property type="entry name" value="NapF"/>
    <property type="match status" value="1"/>
</dbReference>
<gene>
    <name evidence="6" type="primary">napF</name>
    <name evidence="8" type="ORF">LA5096_00232</name>
</gene>
<feature type="binding site" evidence="6">
    <location>
        <position position="50"/>
    </location>
    <ligand>
        <name>[4Fe-4S] cluster</name>
        <dbReference type="ChEBI" id="CHEBI:49883"/>
        <label>1</label>
    </ligand>
</feature>
<name>A0A0M6ZCD7_9HYPH</name>
<sequence length="173" mass="18538">MSSRPDVSVSRRAFLKFASQPKSDSIRPPWSDESSILAHCTECKECVASCPEKIIKPGNDRGPVLDFSSGACTFCGACAEACPSGALDLSRELDWPWRADVSDKCLSLQAITCRACEDACEPQAIRFKLAIGGASEPIVDIDQCTGCGACAYGCPVAAITFKRLQPEQQKDPT</sequence>
<evidence type="ECO:0000313" key="9">
    <source>
        <dbReference type="Proteomes" id="UP000049983"/>
    </source>
</evidence>
<dbReference type="GO" id="GO:0005737">
    <property type="term" value="C:cytoplasm"/>
    <property type="evidence" value="ECO:0007669"/>
    <property type="project" value="UniProtKB-SubCell"/>
</dbReference>
<evidence type="ECO:0000256" key="3">
    <source>
        <dbReference type="ARBA" id="ARBA00022737"/>
    </source>
</evidence>
<dbReference type="PROSITE" id="PS51379">
    <property type="entry name" value="4FE4S_FER_2"/>
    <property type="match status" value="3"/>
</dbReference>
<evidence type="ECO:0000256" key="5">
    <source>
        <dbReference type="ARBA" id="ARBA00023014"/>
    </source>
</evidence>
<evidence type="ECO:0000256" key="2">
    <source>
        <dbReference type="ARBA" id="ARBA00022723"/>
    </source>
</evidence>
<dbReference type="GO" id="GO:0051539">
    <property type="term" value="F:4 iron, 4 sulfur cluster binding"/>
    <property type="evidence" value="ECO:0007669"/>
    <property type="project" value="UniProtKB-UniRule"/>
</dbReference>
<comment type="subunit">
    <text evidence="6">Interacts with the cytoplasmic NapA precursor.</text>
</comment>
<feature type="binding site" evidence="6">
    <location>
        <position position="144"/>
    </location>
    <ligand>
        <name>[4Fe-4S] cluster</name>
        <dbReference type="ChEBI" id="CHEBI:49883"/>
        <label>3</label>
    </ligand>
</feature>
<keyword evidence="1 6" id="KW-0004">4Fe-4S</keyword>
<dbReference type="InterPro" id="IPR050157">
    <property type="entry name" value="PSI_iron-sulfur_center"/>
</dbReference>
<dbReference type="SUPFAM" id="SSF54862">
    <property type="entry name" value="4Fe-4S ferredoxins"/>
    <property type="match status" value="1"/>
</dbReference>
<feature type="binding site" evidence="6">
    <location>
        <position position="75"/>
    </location>
    <ligand>
        <name>[4Fe-4S] cluster</name>
        <dbReference type="ChEBI" id="CHEBI:49883"/>
        <label>2</label>
    </ligand>
</feature>
<dbReference type="NCBIfam" id="TIGR00402">
    <property type="entry name" value="napF"/>
    <property type="match status" value="1"/>
</dbReference>
<dbReference type="EMBL" id="CXWC01000001">
    <property type="protein sequence ID" value="CTQ64027.1"/>
    <property type="molecule type" value="Genomic_DNA"/>
</dbReference>
<dbReference type="GeneID" id="97673720"/>
<accession>A0A0M6ZCD7</accession>
<evidence type="ECO:0000256" key="4">
    <source>
        <dbReference type="ARBA" id="ARBA00023004"/>
    </source>
</evidence>
<feature type="binding site" evidence="6">
    <location>
        <position position="154"/>
    </location>
    <ligand>
        <name>[4Fe-4S] cluster</name>
        <dbReference type="ChEBI" id="CHEBI:49883"/>
        <label>3</label>
    </ligand>
</feature>
<proteinExistence type="inferred from homology"/>
<dbReference type="InterPro" id="IPR017900">
    <property type="entry name" value="4Fe4S_Fe_S_CS"/>
</dbReference>
<keyword evidence="3 6" id="KW-0677">Repeat</keyword>
<dbReference type="GO" id="GO:0046872">
    <property type="term" value="F:metal ion binding"/>
    <property type="evidence" value="ECO:0007669"/>
    <property type="project" value="UniProtKB-KW"/>
</dbReference>
<dbReference type="PANTHER" id="PTHR24960:SF79">
    <property type="entry name" value="PHOTOSYSTEM I IRON-SULFUR CENTER"/>
    <property type="match status" value="1"/>
</dbReference>
<dbReference type="RefSeq" id="WP_055404274.1">
    <property type="nucleotide sequence ID" value="NZ_CXWA01000003.1"/>
</dbReference>
<feature type="binding site" evidence="6">
    <location>
        <position position="78"/>
    </location>
    <ligand>
        <name>[4Fe-4S] cluster</name>
        <dbReference type="ChEBI" id="CHEBI:49883"/>
        <label>2</label>
    </ligand>
</feature>
<dbReference type="Gene3D" id="3.30.70.20">
    <property type="match status" value="2"/>
</dbReference>
<keyword evidence="6" id="KW-0963">Cytoplasm</keyword>
<dbReference type="Pfam" id="PF12838">
    <property type="entry name" value="Fer4_7"/>
    <property type="match status" value="1"/>
</dbReference>
<keyword evidence="5 6" id="KW-0411">Iron-sulfur</keyword>
<reference evidence="9" key="1">
    <citation type="submission" date="2015-07" db="EMBL/GenBank/DDBJ databases">
        <authorList>
            <person name="Rodrigo-Torres Lidia"/>
            <person name="Arahal R.David."/>
        </authorList>
    </citation>
    <scope>NUCLEOTIDE SEQUENCE [LARGE SCALE GENOMIC DNA]</scope>
    <source>
        <strain evidence="9">CECT 5096</strain>
    </source>
</reference>
<feature type="binding site" evidence="6">
    <location>
        <position position="150"/>
    </location>
    <ligand>
        <name>[4Fe-4S] cluster</name>
        <dbReference type="ChEBI" id="CHEBI:49883"/>
        <label>3</label>
    </ligand>
</feature>
<feature type="binding site" evidence="6">
    <location>
        <position position="43"/>
    </location>
    <ligand>
        <name>[4Fe-4S] cluster</name>
        <dbReference type="ChEBI" id="CHEBI:49883"/>
        <label>1</label>
    </ligand>
</feature>
<dbReference type="AlphaFoldDB" id="A0A0M6ZCD7"/>
<feature type="domain" description="4Fe-4S ferredoxin-type" evidence="7">
    <location>
        <begin position="27"/>
        <end position="60"/>
    </location>
</feature>
<keyword evidence="4 6" id="KW-0408">Iron</keyword>
<evidence type="ECO:0000256" key="6">
    <source>
        <dbReference type="HAMAP-Rule" id="MF_02201"/>
    </source>
</evidence>
<feature type="domain" description="4Fe-4S ferredoxin-type" evidence="7">
    <location>
        <begin position="61"/>
        <end position="92"/>
    </location>
</feature>
<protein>
    <recommendedName>
        <fullName evidence="6">Ferredoxin-type protein NapF</fullName>
    </recommendedName>
</protein>
<dbReference type="STRING" id="311410.LA5095_02863"/>